<dbReference type="GO" id="GO:0016020">
    <property type="term" value="C:membrane"/>
    <property type="evidence" value="ECO:0007669"/>
    <property type="project" value="TreeGrafter"/>
</dbReference>
<dbReference type="PANTHER" id="PTHR23514:SF3">
    <property type="entry name" value="BYPASS OF STOP CODON PROTEIN 6"/>
    <property type="match status" value="1"/>
</dbReference>
<feature type="transmembrane region" description="Helical" evidence="7">
    <location>
        <begin position="130"/>
        <end position="152"/>
    </location>
</feature>
<keyword evidence="3" id="KW-0813">Transport</keyword>
<dbReference type="InterPro" id="IPR011701">
    <property type="entry name" value="MFS"/>
</dbReference>
<gene>
    <name evidence="9" type="ORF">X929_05050</name>
</gene>
<reference evidence="9 10" key="1">
    <citation type="submission" date="2013-12" db="EMBL/GenBank/DDBJ databases">
        <title>Comparative genomics of Petrotoga isolates.</title>
        <authorList>
            <person name="Nesbo C.L."/>
            <person name="Charchuk R."/>
            <person name="Chow K."/>
        </authorList>
    </citation>
    <scope>NUCLEOTIDE SEQUENCE [LARGE SCALE GENOMIC DNA]</scope>
    <source>
        <strain evidence="9 10">DSM 13574</strain>
    </source>
</reference>
<evidence type="ECO:0000256" key="5">
    <source>
        <dbReference type="ARBA" id="ARBA00022989"/>
    </source>
</evidence>
<feature type="transmembrane region" description="Helical" evidence="7">
    <location>
        <begin position="97"/>
        <end position="118"/>
    </location>
</feature>
<evidence type="ECO:0000256" key="4">
    <source>
        <dbReference type="ARBA" id="ARBA00022692"/>
    </source>
</evidence>
<dbReference type="AlphaFoldDB" id="A0A2K1P1C4"/>
<comment type="subcellular location">
    <subcellularLocation>
        <location evidence="1">Endomembrane system</location>
        <topology evidence="1">Multi-pass membrane protein</topology>
    </subcellularLocation>
</comment>
<accession>A0A2K1P1C4</accession>
<sequence length="379" mass="42687">MTQKNTRNFIYLSMIVFSMVMNTLAPLMTSIQERFSVSITISSSLPFISTFGTMLSNFIGSFFIAQIGYKNFLTGGFIVQILGLFLFATAFNFPMVVLSVFLLGVATGATFMTLTSAFSHLDRKIQNFGFLNASFGIGGIIAPLLVSLFLVMNLDFRFVYFIHLILISLLWVFVLIYKPIQNIKYEAIKFKEATGIIRKRFVYLSLLIFLFYSGSEIGIITWSGNLFHDVFNYSKEFSSVIISLFWVVFTFGRAITEFLNRKLTELGTILYFSISLIISLALLLIFQHFIFFLFVGFSLSAIFPSIQKYSNQNLPKRILGMYNGLAFGSTGIGAMIIATSMGVIGDINFNISYAIPFFTFAIIIFITQKLGKEKLDNGN</sequence>
<feature type="transmembrane region" description="Helical" evidence="7">
    <location>
        <begin position="237"/>
        <end position="256"/>
    </location>
</feature>
<dbReference type="EMBL" id="AZRL01000012">
    <property type="protein sequence ID" value="PNR96571.1"/>
    <property type="molecule type" value="Genomic_DNA"/>
</dbReference>
<feature type="transmembrane region" description="Helical" evidence="7">
    <location>
        <begin position="72"/>
        <end position="91"/>
    </location>
</feature>
<evidence type="ECO:0000256" key="6">
    <source>
        <dbReference type="ARBA" id="ARBA00023136"/>
    </source>
</evidence>
<dbReference type="Gene3D" id="1.20.1250.20">
    <property type="entry name" value="MFS general substrate transporter like domains"/>
    <property type="match status" value="1"/>
</dbReference>
<dbReference type="Proteomes" id="UP000236434">
    <property type="component" value="Unassembled WGS sequence"/>
</dbReference>
<feature type="transmembrane region" description="Helical" evidence="7">
    <location>
        <begin position="289"/>
        <end position="306"/>
    </location>
</feature>
<evidence type="ECO:0000313" key="9">
    <source>
        <dbReference type="EMBL" id="PNR96571.1"/>
    </source>
</evidence>
<evidence type="ECO:0000313" key="10">
    <source>
        <dbReference type="Proteomes" id="UP000236434"/>
    </source>
</evidence>
<dbReference type="PROSITE" id="PS50850">
    <property type="entry name" value="MFS"/>
    <property type="match status" value="1"/>
</dbReference>
<feature type="transmembrane region" description="Helical" evidence="7">
    <location>
        <begin position="9"/>
        <end position="27"/>
    </location>
</feature>
<keyword evidence="6 7" id="KW-0472">Membrane</keyword>
<name>A0A2K1P1C4_9BACT</name>
<feature type="transmembrane region" description="Helical" evidence="7">
    <location>
        <begin position="158"/>
        <end position="180"/>
    </location>
</feature>
<keyword evidence="4 7" id="KW-0812">Transmembrane</keyword>
<dbReference type="InterPro" id="IPR036259">
    <property type="entry name" value="MFS_trans_sf"/>
</dbReference>
<proteinExistence type="inferred from homology"/>
<evidence type="ECO:0000256" key="3">
    <source>
        <dbReference type="ARBA" id="ARBA00022448"/>
    </source>
</evidence>
<feature type="domain" description="Major facilitator superfamily (MFS) profile" evidence="8">
    <location>
        <begin position="1"/>
        <end position="180"/>
    </location>
</feature>
<dbReference type="GO" id="GO:0012505">
    <property type="term" value="C:endomembrane system"/>
    <property type="evidence" value="ECO:0007669"/>
    <property type="project" value="UniProtKB-SubCell"/>
</dbReference>
<feature type="transmembrane region" description="Helical" evidence="7">
    <location>
        <begin position="201"/>
        <end position="222"/>
    </location>
</feature>
<dbReference type="Pfam" id="PF07690">
    <property type="entry name" value="MFS_1"/>
    <property type="match status" value="1"/>
</dbReference>
<comment type="caution">
    <text evidence="9">The sequence shown here is derived from an EMBL/GenBank/DDBJ whole genome shotgun (WGS) entry which is preliminary data.</text>
</comment>
<protein>
    <recommendedName>
        <fullName evidence="8">Major facilitator superfamily (MFS) profile domain-containing protein</fullName>
    </recommendedName>
</protein>
<dbReference type="SUPFAM" id="SSF103473">
    <property type="entry name" value="MFS general substrate transporter"/>
    <property type="match status" value="1"/>
</dbReference>
<feature type="transmembrane region" description="Helical" evidence="7">
    <location>
        <begin position="318"/>
        <end position="341"/>
    </location>
</feature>
<dbReference type="InterPro" id="IPR020846">
    <property type="entry name" value="MFS_dom"/>
</dbReference>
<dbReference type="RefSeq" id="WP_103066933.1">
    <property type="nucleotide sequence ID" value="NZ_AZRL01000012.1"/>
</dbReference>
<organism evidence="9 10">
    <name type="scientific">Petrotoga olearia DSM 13574</name>
    <dbReference type="NCBI Taxonomy" id="1122955"/>
    <lineage>
        <taxon>Bacteria</taxon>
        <taxon>Thermotogati</taxon>
        <taxon>Thermotogota</taxon>
        <taxon>Thermotogae</taxon>
        <taxon>Petrotogales</taxon>
        <taxon>Petrotogaceae</taxon>
        <taxon>Petrotoga</taxon>
    </lineage>
</organism>
<keyword evidence="5 7" id="KW-1133">Transmembrane helix</keyword>
<dbReference type="InterPro" id="IPR051788">
    <property type="entry name" value="MFS_Transporter"/>
</dbReference>
<feature type="transmembrane region" description="Helical" evidence="7">
    <location>
        <begin position="47"/>
        <end position="65"/>
    </location>
</feature>
<dbReference type="PANTHER" id="PTHR23514">
    <property type="entry name" value="BYPASS OF STOP CODON PROTEIN 6"/>
    <property type="match status" value="1"/>
</dbReference>
<evidence type="ECO:0000256" key="2">
    <source>
        <dbReference type="ARBA" id="ARBA00008335"/>
    </source>
</evidence>
<evidence type="ECO:0000256" key="1">
    <source>
        <dbReference type="ARBA" id="ARBA00004127"/>
    </source>
</evidence>
<evidence type="ECO:0000259" key="8">
    <source>
        <dbReference type="PROSITE" id="PS50850"/>
    </source>
</evidence>
<evidence type="ECO:0000256" key="7">
    <source>
        <dbReference type="SAM" id="Phobius"/>
    </source>
</evidence>
<feature type="transmembrane region" description="Helical" evidence="7">
    <location>
        <begin position="347"/>
        <end position="366"/>
    </location>
</feature>
<comment type="similarity">
    <text evidence="2">Belongs to the major facilitator superfamily.</text>
</comment>
<feature type="transmembrane region" description="Helical" evidence="7">
    <location>
        <begin position="263"/>
        <end position="283"/>
    </location>
</feature>
<dbReference type="GO" id="GO:0022857">
    <property type="term" value="F:transmembrane transporter activity"/>
    <property type="evidence" value="ECO:0007669"/>
    <property type="project" value="InterPro"/>
</dbReference>